<evidence type="ECO:0000256" key="4">
    <source>
        <dbReference type="ARBA" id="ARBA00022771"/>
    </source>
</evidence>
<keyword evidence="3" id="KW-0677">Repeat</keyword>
<keyword evidence="6" id="KW-0805">Transcription regulation</keyword>
<dbReference type="PANTHER" id="PTHR47772">
    <property type="entry name" value="ZINC FINGER PROTEIN 200"/>
    <property type="match status" value="1"/>
</dbReference>
<dbReference type="SMART" id="SM00355">
    <property type="entry name" value="ZnF_C2H2"/>
    <property type="match status" value="5"/>
</dbReference>
<dbReference type="InterPro" id="IPR050636">
    <property type="entry name" value="C2H2-ZF_domain-containing"/>
</dbReference>
<keyword evidence="4 9" id="KW-0863">Zinc-finger</keyword>
<feature type="region of interest" description="Disordered" evidence="10">
    <location>
        <begin position="131"/>
        <end position="167"/>
    </location>
</feature>
<reference evidence="12" key="1">
    <citation type="submission" date="2025-08" db="UniProtKB">
        <authorList>
            <consortium name="Ensembl"/>
        </authorList>
    </citation>
    <scope>IDENTIFICATION</scope>
</reference>
<dbReference type="Ensembl" id="ENSOKIT00005119448.1">
    <property type="protein sequence ID" value="ENSOKIP00005111569.1"/>
    <property type="gene ID" value="ENSOKIG00005048606.1"/>
</dbReference>
<evidence type="ECO:0000256" key="5">
    <source>
        <dbReference type="ARBA" id="ARBA00022833"/>
    </source>
</evidence>
<dbReference type="Gene3D" id="3.30.160.60">
    <property type="entry name" value="Classic Zinc Finger"/>
    <property type="match status" value="4"/>
</dbReference>
<dbReference type="GeneTree" id="ENSGT01150000286939"/>
<feature type="domain" description="C2H2-type" evidence="11">
    <location>
        <begin position="221"/>
        <end position="248"/>
    </location>
</feature>
<reference evidence="12" key="2">
    <citation type="submission" date="2025-09" db="UniProtKB">
        <authorList>
            <consortium name="Ensembl"/>
        </authorList>
    </citation>
    <scope>IDENTIFICATION</scope>
</reference>
<evidence type="ECO:0000256" key="10">
    <source>
        <dbReference type="SAM" id="MobiDB-lite"/>
    </source>
</evidence>
<keyword evidence="8" id="KW-0539">Nucleus</keyword>
<dbReference type="FunFam" id="3.30.160.60:FF:000710">
    <property type="entry name" value="Zinc finger protein 768"/>
    <property type="match status" value="1"/>
</dbReference>
<dbReference type="InterPro" id="IPR013087">
    <property type="entry name" value="Znf_C2H2_type"/>
</dbReference>
<feature type="domain" description="C2H2-type" evidence="11">
    <location>
        <begin position="305"/>
        <end position="332"/>
    </location>
</feature>
<feature type="domain" description="C2H2-type" evidence="11">
    <location>
        <begin position="249"/>
        <end position="276"/>
    </location>
</feature>
<dbReference type="PANTHER" id="PTHR47772:SF13">
    <property type="entry name" value="GASTRULA ZINC FINGER PROTEIN XLCGF49.1-LIKE-RELATED"/>
    <property type="match status" value="1"/>
</dbReference>
<evidence type="ECO:0000256" key="8">
    <source>
        <dbReference type="ARBA" id="ARBA00023242"/>
    </source>
</evidence>
<evidence type="ECO:0000256" key="7">
    <source>
        <dbReference type="ARBA" id="ARBA00023163"/>
    </source>
</evidence>
<dbReference type="GO" id="GO:0008270">
    <property type="term" value="F:zinc ion binding"/>
    <property type="evidence" value="ECO:0007669"/>
    <property type="project" value="UniProtKB-KW"/>
</dbReference>
<evidence type="ECO:0000256" key="1">
    <source>
        <dbReference type="ARBA" id="ARBA00004123"/>
    </source>
</evidence>
<keyword evidence="5" id="KW-0862">Zinc</keyword>
<comment type="subcellular location">
    <subcellularLocation>
        <location evidence="1">Nucleus</location>
    </subcellularLocation>
</comment>
<evidence type="ECO:0000256" key="3">
    <source>
        <dbReference type="ARBA" id="ARBA00022737"/>
    </source>
</evidence>
<evidence type="ECO:0000256" key="9">
    <source>
        <dbReference type="PROSITE-ProRule" id="PRU00042"/>
    </source>
</evidence>
<evidence type="ECO:0000259" key="11">
    <source>
        <dbReference type="PROSITE" id="PS50157"/>
    </source>
</evidence>
<evidence type="ECO:0000256" key="2">
    <source>
        <dbReference type="ARBA" id="ARBA00022723"/>
    </source>
</evidence>
<keyword evidence="13" id="KW-1185">Reference proteome</keyword>
<dbReference type="PROSITE" id="PS00028">
    <property type="entry name" value="ZINC_FINGER_C2H2_1"/>
    <property type="match status" value="4"/>
</dbReference>
<dbReference type="AlphaFoldDB" id="A0A8C7N9Y4"/>
<dbReference type="FunFam" id="3.30.160.60:FF:000145">
    <property type="entry name" value="Zinc finger protein 574"/>
    <property type="match status" value="1"/>
</dbReference>
<keyword evidence="2" id="KW-0479">Metal-binding</keyword>
<keyword evidence="7" id="KW-0804">Transcription</keyword>
<dbReference type="GO" id="GO:0005634">
    <property type="term" value="C:nucleus"/>
    <property type="evidence" value="ECO:0007669"/>
    <property type="project" value="UniProtKB-SubCell"/>
</dbReference>
<evidence type="ECO:0000313" key="12">
    <source>
        <dbReference type="Ensembl" id="ENSOKIP00005111569.1"/>
    </source>
</evidence>
<sequence>MLLRNEVFQTQLCTIMDIFVESAVREVSRLLDECFVAVMENEENSLLKREMTRVNKTNTRKFASFMEVLSKTSIEKIALLTYVVESEVRVVEKIALNRPLRLAGGRTEEKPQRSEYVTYFANGGYVPSTIEGAHSDSEGSVSESNHHDDQPDFVPLSSPASDEDLLPQFHPQDEFDLEPQSMFATDQDKRDRQPFSCSHCGKDFKMRCLLNKHFRTHSKPYSCLQCGRCFSLKRRLEEHSMTHSGETPFSCADCDAVFRQKPALQSHMKRHKTKKTVTCTVCEKKFLGETGLERHKCSGDAPKTFSCSLCPKTFKWRRRLVDHEATHSGERKYLLLFPFNLSVHRSSLEKNAQYQMIKSLKVMGELGERNGPLLTNWYRARYSGAKKYLVSHQLCKFSHLKRLERPVIFIIGTLQL</sequence>
<proteinExistence type="predicted"/>
<dbReference type="FunFam" id="3.30.160.60:FF:000706">
    <property type="entry name" value="Zinc finger protein"/>
    <property type="match status" value="1"/>
</dbReference>
<evidence type="ECO:0000313" key="13">
    <source>
        <dbReference type="Proteomes" id="UP000694557"/>
    </source>
</evidence>
<dbReference type="Pfam" id="PF00096">
    <property type="entry name" value="zf-C2H2"/>
    <property type="match status" value="2"/>
</dbReference>
<feature type="domain" description="C2H2-type" evidence="11">
    <location>
        <begin position="195"/>
        <end position="222"/>
    </location>
</feature>
<name>A0A8C7N9Y4_ONCKI</name>
<protein>
    <recommendedName>
        <fullName evidence="11">C2H2-type domain-containing protein</fullName>
    </recommendedName>
</protein>
<dbReference type="PROSITE" id="PS50157">
    <property type="entry name" value="ZINC_FINGER_C2H2_2"/>
    <property type="match status" value="4"/>
</dbReference>
<dbReference type="SUPFAM" id="SSF57667">
    <property type="entry name" value="beta-beta-alpha zinc fingers"/>
    <property type="match status" value="3"/>
</dbReference>
<dbReference type="InterPro" id="IPR036236">
    <property type="entry name" value="Znf_C2H2_sf"/>
</dbReference>
<dbReference type="Proteomes" id="UP000694557">
    <property type="component" value="Unassembled WGS sequence"/>
</dbReference>
<evidence type="ECO:0000256" key="6">
    <source>
        <dbReference type="ARBA" id="ARBA00023015"/>
    </source>
</evidence>
<accession>A0A8C7N9Y4</accession>
<organism evidence="12 13">
    <name type="scientific">Oncorhynchus kisutch</name>
    <name type="common">Coho salmon</name>
    <name type="synonym">Salmo kisutch</name>
    <dbReference type="NCBI Taxonomy" id="8019"/>
    <lineage>
        <taxon>Eukaryota</taxon>
        <taxon>Metazoa</taxon>
        <taxon>Chordata</taxon>
        <taxon>Craniata</taxon>
        <taxon>Vertebrata</taxon>
        <taxon>Euteleostomi</taxon>
        <taxon>Actinopterygii</taxon>
        <taxon>Neopterygii</taxon>
        <taxon>Teleostei</taxon>
        <taxon>Protacanthopterygii</taxon>
        <taxon>Salmoniformes</taxon>
        <taxon>Salmonidae</taxon>
        <taxon>Salmoninae</taxon>
        <taxon>Oncorhynchus</taxon>
    </lineage>
</organism>